<evidence type="ECO:0000313" key="19">
    <source>
        <dbReference type="EMBL" id="MDP8174588.1"/>
    </source>
</evidence>
<dbReference type="PANTHER" id="PTHR30069:SF29">
    <property type="entry name" value="HEMOGLOBIN AND HEMOGLOBIN-HAPTOGLOBIN-BINDING PROTEIN 1-RELATED"/>
    <property type="match status" value="1"/>
</dbReference>
<dbReference type="PROSITE" id="PS01156">
    <property type="entry name" value="TONB_DEPENDENT_REC_2"/>
    <property type="match status" value="1"/>
</dbReference>
<dbReference type="InterPro" id="IPR010949">
    <property type="entry name" value="TonB_Hb/transfer/lactofer_rcpt"/>
</dbReference>
<accession>A0A1H7XD33</accession>
<dbReference type="CDD" id="cd01347">
    <property type="entry name" value="ligand_gated_channel"/>
    <property type="match status" value="1"/>
</dbReference>
<reference evidence="18 22" key="3">
    <citation type="journal article" date="2023" name="Front. Microbiol.">
        <title>Phylogeography and host specificity of Pasteurellaceae pathogenic to sea-farmed fish in the north-east Atlantic.</title>
        <authorList>
            <person name="Gulla S."/>
            <person name="Colquhoun D.J."/>
            <person name="Olsen A.B."/>
            <person name="Spilsberg B."/>
            <person name="Lagesen K."/>
            <person name="Aakesson C.P."/>
            <person name="Strom S."/>
            <person name="Manji F."/>
            <person name="Birkbeck T.H."/>
            <person name="Nilsen H.K."/>
        </authorList>
    </citation>
    <scope>NUCLEOTIDE SEQUENCE [LARGE SCALE GENOMIC DNA]</scope>
    <source>
        <strain evidence="18 22">VIO11850</strain>
    </source>
</reference>
<evidence type="ECO:0000313" key="18">
    <source>
        <dbReference type="EMBL" id="MDP8085638.1"/>
    </source>
</evidence>
<protein>
    <submittedName>
        <fullName evidence="20">Hemoglobin/transferrin/lactoferrin receptor protein</fullName>
    </submittedName>
    <submittedName>
        <fullName evidence="18">TonB-dependent hemoglobin/transferrin/lactoferrin family receptor</fullName>
    </submittedName>
</protein>
<evidence type="ECO:0000256" key="3">
    <source>
        <dbReference type="ARBA" id="ARBA00022448"/>
    </source>
</evidence>
<evidence type="ECO:0000256" key="6">
    <source>
        <dbReference type="ARBA" id="ARBA00022729"/>
    </source>
</evidence>
<dbReference type="Proteomes" id="UP000198883">
    <property type="component" value="Unassembled WGS sequence"/>
</dbReference>
<feature type="region of interest" description="Disordered" evidence="15">
    <location>
        <begin position="290"/>
        <end position="311"/>
    </location>
</feature>
<dbReference type="InterPro" id="IPR012910">
    <property type="entry name" value="Plug_dom"/>
</dbReference>
<dbReference type="NCBIfam" id="TIGR01786">
    <property type="entry name" value="TonB-hemlactrns"/>
    <property type="match status" value="1"/>
</dbReference>
<feature type="short sequence motif" description="TonB C-terminal box" evidence="13">
    <location>
        <begin position="971"/>
        <end position="988"/>
    </location>
</feature>
<keyword evidence="22" id="KW-1185">Reference proteome</keyword>
<evidence type="ECO:0000313" key="20">
    <source>
        <dbReference type="EMBL" id="SEM31544.1"/>
    </source>
</evidence>
<dbReference type="InterPro" id="IPR036942">
    <property type="entry name" value="Beta-barrel_TonB_sf"/>
</dbReference>
<evidence type="ECO:0000256" key="1">
    <source>
        <dbReference type="ARBA" id="ARBA00004571"/>
    </source>
</evidence>
<keyword evidence="10 20" id="KW-0675">Receptor</keyword>
<reference evidence="19" key="4">
    <citation type="journal article" date="2023" name="Front. Microbiol.">
        <title>Phylogeography and host specificity of Pasteurellaceae pathogenic to sea-farmed fish in the north-east Atlantic.</title>
        <authorList>
            <person name="Gulla S."/>
            <person name="Colquhoun D.J."/>
            <person name="Olsen A.B."/>
            <person name="Spilsberg B."/>
            <person name="Lagesen K."/>
            <person name="Aakesson C.P."/>
            <person name="Strom S."/>
            <person name="Manji F."/>
            <person name="Birkbeck T.H."/>
            <person name="Nilsen H.K."/>
        </authorList>
    </citation>
    <scope>NUCLEOTIDE SEQUENCE</scope>
    <source>
        <strain evidence="19">98B1</strain>
    </source>
</reference>
<keyword evidence="9 12" id="KW-0472">Membrane</keyword>
<dbReference type="GO" id="GO:0015344">
    <property type="term" value="F:siderophore uptake transmembrane transporter activity"/>
    <property type="evidence" value="ECO:0007669"/>
    <property type="project" value="TreeGrafter"/>
</dbReference>
<dbReference type="GO" id="GO:0009279">
    <property type="term" value="C:cell outer membrane"/>
    <property type="evidence" value="ECO:0007669"/>
    <property type="project" value="UniProtKB-SubCell"/>
</dbReference>
<reference evidence="20" key="1">
    <citation type="submission" date="2016-10" db="EMBL/GenBank/DDBJ databases">
        <authorList>
            <person name="de Groot N.N."/>
        </authorList>
    </citation>
    <scope>NUCLEOTIDE SEQUENCE [LARGE SCALE GENOMIC DNA]</scope>
    <source>
        <strain evidence="20">DSM 24204</strain>
    </source>
</reference>
<dbReference type="OrthoDB" id="9764669at2"/>
<evidence type="ECO:0000313" key="22">
    <source>
        <dbReference type="Proteomes" id="UP001224812"/>
    </source>
</evidence>
<feature type="domain" description="TonB-dependent receptor plug" evidence="17">
    <location>
        <begin position="58"/>
        <end position="167"/>
    </location>
</feature>
<keyword evidence="7" id="KW-0677">Repeat</keyword>
<evidence type="ECO:0000256" key="14">
    <source>
        <dbReference type="RuleBase" id="RU003357"/>
    </source>
</evidence>
<dbReference type="GO" id="GO:0044718">
    <property type="term" value="P:siderophore transmembrane transport"/>
    <property type="evidence" value="ECO:0007669"/>
    <property type="project" value="TreeGrafter"/>
</dbReference>
<dbReference type="Gene3D" id="2.40.170.20">
    <property type="entry name" value="TonB-dependent receptor, beta-barrel domain"/>
    <property type="match status" value="2"/>
</dbReference>
<sequence>MLQGKSVQELSGGGVAKLFCYSLLSLSISNSFAEETTLGTINVIDSPESIQNKKVGETIKTSKTLEKQQISNTRDLVKYETGISVVEKGRMGSSGYAVRGVEENRVNITIDGLQQAQTLSSQGFKELFEGYGNFNNTRNGIEVETIKEVNLAKGSDSTKVGSGALGGSVIFKTKDARDFLIGKDFYYKFKAGYASANNEDMFSHTLAGRYKYFDALLVRTDRDGTNFENFGYDKYDDNAQGRSRQKADPYTIEKASTLVKLGYNPNENNRFTVMLDNSLQTSRGTDWSYTLAPLKSEPDKPETASRHTNDKSKRKNIAFSYENYSETPFWDSLKFTFSQQEITQTAQTDEWCEGGEKCQQYANPAGLKLEKNGAGTVVDQYGGRVKTSRENNLTVLTDSKGKKFHTYSPKRANETWFDCSYIDCSKEIDVFKLGWGDGDATYSKAKLDKIYVDDDGKKWASTNSWDFIDYPATSGFSEGFYRKRDLITKTKDIRLDLTKLFTIYDIDNDLKYGVSYTDTKKSMVNTEYFRVVPNTPIMWWAERFPGLDFWTGKKKECKDVTNTLICPKEGKLFSFLLPVKTKTESLYFANNMQVNDWLAFDLGYRYDRISYKPEYIEGETPAIPDEMVKGVFIPLPSKPNWRDYPTWGDYTKARDKYEKLAKENPALNRKYLTEQKRKMDHHSYSFGATIDPTDYLRIQAKYSNGFRAPTSDEMYFTFKHPDFTIKPNNDLKPETAKTKELAFTLHQDNSFITFSGFRTDYRNFIDLNFLGTETFTTDTGSRAGLPYLVYQNINQEKAKVKGFAINTKLFLSQFSEKLTGFNVGYKYSYQKGKMYRKNEQSYVPINAIQPHKQVFSLGYIAPEGKYGLDFYWTHASSKKASDTYNQFHKEEQANDSYAKYLSRSFDVFDMVGFYKPIKHLTLQAGIYNLFNKDYMTWENARSIRSIGTSNRICQRGNVKSLGCNYPDQGIERFHSPERNFKFNLQYEF</sequence>
<evidence type="ECO:0000256" key="7">
    <source>
        <dbReference type="ARBA" id="ARBA00022737"/>
    </source>
</evidence>
<comment type="similarity">
    <text evidence="2">Belongs to the TonB-dependent receptor family. Hemoglobin/haptoglobin binding protein subfamily.</text>
</comment>
<evidence type="ECO:0000259" key="16">
    <source>
        <dbReference type="Pfam" id="PF00593"/>
    </source>
</evidence>
<keyword evidence="6" id="KW-0732">Signal</keyword>
<evidence type="ECO:0000256" key="5">
    <source>
        <dbReference type="ARBA" id="ARBA00022692"/>
    </source>
</evidence>
<evidence type="ECO:0000256" key="2">
    <source>
        <dbReference type="ARBA" id="ARBA00008143"/>
    </source>
</evidence>
<dbReference type="EMBL" id="JASAVS010000013">
    <property type="protein sequence ID" value="MDP8085638.1"/>
    <property type="molecule type" value="Genomic_DNA"/>
</dbReference>
<evidence type="ECO:0000256" key="4">
    <source>
        <dbReference type="ARBA" id="ARBA00022452"/>
    </source>
</evidence>
<dbReference type="Proteomes" id="UP001224812">
    <property type="component" value="Unassembled WGS sequence"/>
</dbReference>
<organism evidence="20 21">
    <name type="scientific">Phocoenobacter skyensis</name>
    <dbReference type="NCBI Taxonomy" id="97481"/>
    <lineage>
        <taxon>Bacteria</taxon>
        <taxon>Pseudomonadati</taxon>
        <taxon>Pseudomonadota</taxon>
        <taxon>Gammaproteobacteria</taxon>
        <taxon>Pasteurellales</taxon>
        <taxon>Pasteurellaceae</taxon>
        <taxon>Phocoenobacter</taxon>
    </lineage>
</organism>
<gene>
    <name evidence="18" type="ORF">QJT92_06860</name>
    <name evidence="19" type="ORF">QJU97_03825</name>
    <name evidence="20" type="ORF">SAMN05444853_11222</name>
</gene>
<dbReference type="EMBL" id="FOBN01000012">
    <property type="protein sequence ID" value="SEM31544.1"/>
    <property type="molecule type" value="Genomic_DNA"/>
</dbReference>
<dbReference type="EMBL" id="JASAYT010000009">
    <property type="protein sequence ID" value="MDP8174588.1"/>
    <property type="molecule type" value="Genomic_DNA"/>
</dbReference>
<dbReference type="PANTHER" id="PTHR30069">
    <property type="entry name" value="TONB-DEPENDENT OUTER MEMBRANE RECEPTOR"/>
    <property type="match status" value="1"/>
</dbReference>
<dbReference type="STRING" id="97481.SAMN05444853_11222"/>
<keyword evidence="3 12" id="KW-0813">Transport</keyword>
<evidence type="ECO:0000256" key="8">
    <source>
        <dbReference type="ARBA" id="ARBA00023077"/>
    </source>
</evidence>
<name>A0A1H7XD33_9PAST</name>
<evidence type="ECO:0000313" key="21">
    <source>
        <dbReference type="Proteomes" id="UP000198883"/>
    </source>
</evidence>
<dbReference type="InterPro" id="IPR039426">
    <property type="entry name" value="TonB-dep_rcpt-like"/>
</dbReference>
<dbReference type="InterPro" id="IPR010917">
    <property type="entry name" value="TonB_rcpt_CS"/>
</dbReference>
<dbReference type="RefSeq" id="WP_090921762.1">
    <property type="nucleotide sequence ID" value="NZ_CP016180.1"/>
</dbReference>
<proteinExistence type="inferred from homology"/>
<dbReference type="PROSITE" id="PS52016">
    <property type="entry name" value="TONB_DEPENDENT_REC_3"/>
    <property type="match status" value="1"/>
</dbReference>
<dbReference type="Proteomes" id="UP001231736">
    <property type="component" value="Unassembled WGS sequence"/>
</dbReference>
<dbReference type="Pfam" id="PF07715">
    <property type="entry name" value="Plug"/>
    <property type="match status" value="1"/>
</dbReference>
<evidence type="ECO:0000256" key="12">
    <source>
        <dbReference type="PROSITE-ProRule" id="PRU01360"/>
    </source>
</evidence>
<dbReference type="AlphaFoldDB" id="A0A1H7XD33"/>
<dbReference type="InterPro" id="IPR000531">
    <property type="entry name" value="Beta-barrel_TonB"/>
</dbReference>
<keyword evidence="4 12" id="KW-1134">Transmembrane beta strand</keyword>
<dbReference type="InterPro" id="IPR037066">
    <property type="entry name" value="Plug_dom_sf"/>
</dbReference>
<evidence type="ECO:0000256" key="15">
    <source>
        <dbReference type="SAM" id="MobiDB-lite"/>
    </source>
</evidence>
<evidence type="ECO:0000256" key="10">
    <source>
        <dbReference type="ARBA" id="ARBA00023170"/>
    </source>
</evidence>
<dbReference type="SUPFAM" id="SSF56935">
    <property type="entry name" value="Porins"/>
    <property type="match status" value="1"/>
</dbReference>
<feature type="compositionally biased region" description="Basic and acidic residues" evidence="15">
    <location>
        <begin position="296"/>
        <end position="311"/>
    </location>
</feature>
<evidence type="ECO:0000256" key="9">
    <source>
        <dbReference type="ARBA" id="ARBA00023136"/>
    </source>
</evidence>
<dbReference type="Pfam" id="PF00593">
    <property type="entry name" value="TonB_dep_Rec_b-barrel"/>
    <property type="match status" value="1"/>
</dbReference>
<evidence type="ECO:0000256" key="11">
    <source>
        <dbReference type="ARBA" id="ARBA00023237"/>
    </source>
</evidence>
<keyword evidence="8 14" id="KW-0798">TonB box</keyword>
<keyword evidence="11 12" id="KW-0998">Cell outer membrane</keyword>
<keyword evidence="5 12" id="KW-0812">Transmembrane</keyword>
<comment type="subcellular location">
    <subcellularLocation>
        <location evidence="1 12">Cell outer membrane</location>
        <topology evidence="1 12">Multi-pass membrane protein</topology>
    </subcellularLocation>
</comment>
<evidence type="ECO:0000256" key="13">
    <source>
        <dbReference type="PROSITE-ProRule" id="PRU10144"/>
    </source>
</evidence>
<reference evidence="21" key="2">
    <citation type="submission" date="2016-10" db="EMBL/GenBank/DDBJ databases">
        <authorList>
            <person name="Varghese N."/>
            <person name="Submissions S."/>
        </authorList>
    </citation>
    <scope>NUCLEOTIDE SEQUENCE [LARGE SCALE GENOMIC DNA]</scope>
    <source>
        <strain evidence="21">DSM 24204</strain>
    </source>
</reference>
<feature type="domain" description="TonB-dependent receptor-like beta-barrel" evidence="16">
    <location>
        <begin position="454"/>
        <end position="929"/>
    </location>
</feature>
<dbReference type="Gene3D" id="2.170.130.10">
    <property type="entry name" value="TonB-dependent receptor, plug domain"/>
    <property type="match status" value="1"/>
</dbReference>
<evidence type="ECO:0000259" key="17">
    <source>
        <dbReference type="Pfam" id="PF07715"/>
    </source>
</evidence>
<dbReference type="GeneID" id="83544032"/>